<gene>
    <name evidence="6 7" type="primary">rsmH</name>
    <name evidence="7" type="ORF">LRS13_15035</name>
</gene>
<dbReference type="HAMAP" id="MF_01007">
    <property type="entry name" value="16SrRNA_methyltr_H"/>
    <property type="match status" value="1"/>
</dbReference>
<organism evidence="7 8">
    <name type="scientific">Svornostia abyssi</name>
    <dbReference type="NCBI Taxonomy" id="2898438"/>
    <lineage>
        <taxon>Bacteria</taxon>
        <taxon>Bacillati</taxon>
        <taxon>Actinomycetota</taxon>
        <taxon>Thermoleophilia</taxon>
        <taxon>Solirubrobacterales</taxon>
        <taxon>Baekduiaceae</taxon>
        <taxon>Svornostia</taxon>
    </lineage>
</organism>
<sequence length="313" mass="34318">MTVHIPVLAAEAIGFLDPQPGATVVDCTFGAGGHSRLLADRIGADGTLIAIDRDPDAERHFDEFAAEAACHTRFVRASFAEGLRLLVDEGVRADGVLMDLGISSMQVDTRERGFAYAYDAPLDMRMDPTQELDAREIVNTWDQRRIAQMLRQLGEERHAGRIAAGIVRAREQHPIETTTELVDVITAAVPAPARFAGGHPAKRSFQAIRIAVNGELDQIDEALPLAWELLRVDGRFAGISFHSLEDRRVKRFLVDRAQGCICPPELPVCVCDREPAAALMSRKSIQPSAGEIADNPRARSARLRGARKLREGM</sequence>
<dbReference type="SUPFAM" id="SSF81799">
    <property type="entry name" value="Putative methyltransferase TM0872, insert domain"/>
    <property type="match status" value="1"/>
</dbReference>
<dbReference type="Proteomes" id="UP001058860">
    <property type="component" value="Chromosome"/>
</dbReference>
<reference evidence="8" key="1">
    <citation type="submission" date="2021-11" db="EMBL/GenBank/DDBJ databases">
        <title>Cultivation dependent microbiological survey of springs from the worlds oldest radium mine currently devoted to the extraction of radon-saturated water.</title>
        <authorList>
            <person name="Kapinusova G."/>
            <person name="Smrhova T."/>
            <person name="Strejcek M."/>
            <person name="Suman J."/>
            <person name="Jani K."/>
            <person name="Pajer P."/>
            <person name="Uhlik O."/>
        </authorList>
    </citation>
    <scope>NUCLEOTIDE SEQUENCE [LARGE SCALE GENOMIC DNA]</scope>
    <source>
        <strain evidence="8">J379</strain>
    </source>
</reference>
<feature type="binding site" evidence="6">
    <location>
        <position position="106"/>
    </location>
    <ligand>
        <name>S-adenosyl-L-methionine</name>
        <dbReference type="ChEBI" id="CHEBI:59789"/>
    </ligand>
</feature>
<dbReference type="PANTHER" id="PTHR11265:SF0">
    <property type="entry name" value="12S RRNA N4-METHYLCYTIDINE METHYLTRANSFERASE"/>
    <property type="match status" value="1"/>
</dbReference>
<evidence type="ECO:0000256" key="5">
    <source>
        <dbReference type="ARBA" id="ARBA00022691"/>
    </source>
</evidence>
<keyword evidence="5 6" id="KW-0949">S-adenosyl-L-methionine</keyword>
<dbReference type="GO" id="GO:0032259">
    <property type="term" value="P:methylation"/>
    <property type="evidence" value="ECO:0007669"/>
    <property type="project" value="UniProtKB-KW"/>
</dbReference>
<dbReference type="RefSeq" id="WP_353862566.1">
    <property type="nucleotide sequence ID" value="NZ_CP088295.1"/>
</dbReference>
<evidence type="ECO:0000256" key="6">
    <source>
        <dbReference type="HAMAP-Rule" id="MF_01007"/>
    </source>
</evidence>
<keyword evidence="6" id="KW-0963">Cytoplasm</keyword>
<dbReference type="PANTHER" id="PTHR11265">
    <property type="entry name" value="S-ADENOSYL-METHYLTRANSFERASE MRAW"/>
    <property type="match status" value="1"/>
</dbReference>
<dbReference type="EC" id="2.1.1.199" evidence="6"/>
<keyword evidence="3 6" id="KW-0489">Methyltransferase</keyword>
<evidence type="ECO:0000313" key="7">
    <source>
        <dbReference type="EMBL" id="UUY02027.1"/>
    </source>
</evidence>
<comment type="subcellular location">
    <subcellularLocation>
        <location evidence="6">Cytoplasm</location>
    </subcellularLocation>
</comment>
<dbReference type="InterPro" id="IPR029063">
    <property type="entry name" value="SAM-dependent_MTases_sf"/>
</dbReference>
<dbReference type="Gene3D" id="3.40.50.150">
    <property type="entry name" value="Vaccinia Virus protein VP39"/>
    <property type="match status" value="1"/>
</dbReference>
<dbReference type="EMBL" id="CP088295">
    <property type="protein sequence ID" value="UUY02027.1"/>
    <property type="molecule type" value="Genomic_DNA"/>
</dbReference>
<dbReference type="Pfam" id="PF01795">
    <property type="entry name" value="Methyltransf_5"/>
    <property type="match status" value="1"/>
</dbReference>
<dbReference type="InterPro" id="IPR002903">
    <property type="entry name" value="RsmH"/>
</dbReference>
<proteinExistence type="inferred from homology"/>
<feature type="binding site" evidence="6">
    <location>
        <position position="99"/>
    </location>
    <ligand>
        <name>S-adenosyl-L-methionine</name>
        <dbReference type="ChEBI" id="CHEBI:59789"/>
    </ligand>
</feature>
<dbReference type="NCBIfam" id="TIGR00006">
    <property type="entry name" value="16S rRNA (cytosine(1402)-N(4))-methyltransferase RsmH"/>
    <property type="match status" value="1"/>
</dbReference>
<protein>
    <recommendedName>
        <fullName evidence="6">Ribosomal RNA small subunit methyltransferase H</fullName>
        <ecNumber evidence="6">2.1.1.199</ecNumber>
    </recommendedName>
    <alternativeName>
        <fullName evidence="6">16S rRNA m(4)C1402 methyltransferase</fullName>
    </alternativeName>
    <alternativeName>
        <fullName evidence="6">rRNA (cytosine-N(4)-)-methyltransferase RsmH</fullName>
    </alternativeName>
</protein>
<comment type="similarity">
    <text evidence="1 6">Belongs to the methyltransferase superfamily. RsmH family.</text>
</comment>
<name>A0ABY5PBP5_9ACTN</name>
<comment type="catalytic activity">
    <reaction evidence="6">
        <text>cytidine(1402) in 16S rRNA + S-adenosyl-L-methionine = N(4)-methylcytidine(1402) in 16S rRNA + S-adenosyl-L-homocysteine + H(+)</text>
        <dbReference type="Rhea" id="RHEA:42928"/>
        <dbReference type="Rhea" id="RHEA-COMP:10286"/>
        <dbReference type="Rhea" id="RHEA-COMP:10287"/>
        <dbReference type="ChEBI" id="CHEBI:15378"/>
        <dbReference type="ChEBI" id="CHEBI:57856"/>
        <dbReference type="ChEBI" id="CHEBI:59789"/>
        <dbReference type="ChEBI" id="CHEBI:74506"/>
        <dbReference type="ChEBI" id="CHEBI:82748"/>
        <dbReference type="EC" id="2.1.1.199"/>
    </reaction>
</comment>
<keyword evidence="8" id="KW-1185">Reference proteome</keyword>
<feature type="binding site" evidence="6">
    <location>
        <position position="79"/>
    </location>
    <ligand>
        <name>S-adenosyl-L-methionine</name>
        <dbReference type="ChEBI" id="CHEBI:59789"/>
    </ligand>
</feature>
<keyword evidence="4 6" id="KW-0808">Transferase</keyword>
<keyword evidence="2 6" id="KW-0698">rRNA processing</keyword>
<accession>A0ABY5PBP5</accession>
<feature type="binding site" evidence="6">
    <location>
        <begin position="32"/>
        <end position="34"/>
    </location>
    <ligand>
        <name>S-adenosyl-L-methionine</name>
        <dbReference type="ChEBI" id="CHEBI:59789"/>
    </ligand>
</feature>
<dbReference type="GO" id="GO:0008168">
    <property type="term" value="F:methyltransferase activity"/>
    <property type="evidence" value="ECO:0007669"/>
    <property type="project" value="UniProtKB-KW"/>
</dbReference>
<dbReference type="PIRSF" id="PIRSF004486">
    <property type="entry name" value="MraW"/>
    <property type="match status" value="1"/>
</dbReference>
<evidence type="ECO:0000256" key="2">
    <source>
        <dbReference type="ARBA" id="ARBA00022552"/>
    </source>
</evidence>
<dbReference type="SUPFAM" id="SSF53335">
    <property type="entry name" value="S-adenosyl-L-methionine-dependent methyltransferases"/>
    <property type="match status" value="1"/>
</dbReference>
<evidence type="ECO:0000256" key="1">
    <source>
        <dbReference type="ARBA" id="ARBA00010396"/>
    </source>
</evidence>
<evidence type="ECO:0000256" key="3">
    <source>
        <dbReference type="ARBA" id="ARBA00022603"/>
    </source>
</evidence>
<evidence type="ECO:0000313" key="8">
    <source>
        <dbReference type="Proteomes" id="UP001058860"/>
    </source>
</evidence>
<evidence type="ECO:0000256" key="4">
    <source>
        <dbReference type="ARBA" id="ARBA00022679"/>
    </source>
</evidence>
<dbReference type="Gene3D" id="1.10.150.170">
    <property type="entry name" value="Putative methyltransferase TM0872, insert domain"/>
    <property type="match status" value="1"/>
</dbReference>
<comment type="function">
    <text evidence="6">Specifically methylates the N4 position of cytidine in position 1402 (C1402) of 16S rRNA.</text>
</comment>
<dbReference type="InterPro" id="IPR023397">
    <property type="entry name" value="SAM-dep_MeTrfase_MraW_recog"/>
</dbReference>
<feature type="binding site" evidence="6">
    <location>
        <position position="52"/>
    </location>
    <ligand>
        <name>S-adenosyl-L-methionine</name>
        <dbReference type="ChEBI" id="CHEBI:59789"/>
    </ligand>
</feature>